<dbReference type="InterPro" id="IPR001147">
    <property type="entry name" value="Ribosomal_eL21"/>
</dbReference>
<evidence type="ECO:0000256" key="1">
    <source>
        <dbReference type="ARBA" id="ARBA00035327"/>
    </source>
</evidence>
<gene>
    <name evidence="2" type="ORF">FD754_001699</name>
</gene>
<sequence length="121" mass="13806">MTSRKGKRRGTLHTSSRPFGELGIVPLATYMHIYEKCYHGKTGRVYITQHAVGVTVNKQVKGKIVVNTINKKETKEKGAWVQMKHQYPLPGEVHCVRINVKELKTVLTVELLEPILYEFMA</sequence>
<dbReference type="Gene3D" id="6.10.250.3260">
    <property type="match status" value="1"/>
</dbReference>
<organism evidence="2 3">
    <name type="scientific">Muntiacus muntjak</name>
    <name type="common">Barking deer</name>
    <name type="synonym">Indian muntjac</name>
    <dbReference type="NCBI Taxonomy" id="9888"/>
    <lineage>
        <taxon>Eukaryota</taxon>
        <taxon>Metazoa</taxon>
        <taxon>Chordata</taxon>
        <taxon>Craniata</taxon>
        <taxon>Vertebrata</taxon>
        <taxon>Euteleostomi</taxon>
        <taxon>Mammalia</taxon>
        <taxon>Eutheria</taxon>
        <taxon>Laurasiatheria</taxon>
        <taxon>Artiodactyla</taxon>
        <taxon>Ruminantia</taxon>
        <taxon>Pecora</taxon>
        <taxon>Cervidae</taxon>
        <taxon>Muntiacinae</taxon>
        <taxon>Muntiacus</taxon>
    </lineage>
</organism>
<dbReference type="AlphaFoldDB" id="A0A5N3W7X5"/>
<evidence type="ECO:0000313" key="2">
    <source>
        <dbReference type="EMBL" id="KAB0357543.1"/>
    </source>
</evidence>
<dbReference type="GO" id="GO:0003735">
    <property type="term" value="F:structural constituent of ribosome"/>
    <property type="evidence" value="ECO:0007669"/>
    <property type="project" value="InterPro"/>
</dbReference>
<dbReference type="SUPFAM" id="SSF50104">
    <property type="entry name" value="Translation proteins SH3-like domain"/>
    <property type="match status" value="1"/>
</dbReference>
<keyword evidence="3" id="KW-1185">Reference proteome</keyword>
<dbReference type="InterPro" id="IPR008991">
    <property type="entry name" value="Translation_prot_SH3-like_sf"/>
</dbReference>
<dbReference type="GO" id="GO:0005840">
    <property type="term" value="C:ribosome"/>
    <property type="evidence" value="ECO:0007669"/>
    <property type="project" value="InterPro"/>
</dbReference>
<dbReference type="EMBL" id="VCEA01000001">
    <property type="protein sequence ID" value="KAB0357543.1"/>
    <property type="molecule type" value="Genomic_DNA"/>
</dbReference>
<dbReference type="GO" id="GO:0006412">
    <property type="term" value="P:translation"/>
    <property type="evidence" value="ECO:0007669"/>
    <property type="project" value="InterPro"/>
</dbReference>
<dbReference type="Proteomes" id="UP000326458">
    <property type="component" value="Unassembled WGS sequence"/>
</dbReference>
<name>A0A5N3W7X5_MUNMU</name>
<protein>
    <recommendedName>
        <fullName evidence="1">60S ribosomal protein L21</fullName>
    </recommendedName>
</protein>
<comment type="caution">
    <text evidence="2">The sequence shown here is derived from an EMBL/GenBank/DDBJ whole genome shotgun (WGS) entry which is preliminary data.</text>
</comment>
<accession>A0A5N3W7X5</accession>
<dbReference type="GO" id="GO:0031090">
    <property type="term" value="C:organelle membrane"/>
    <property type="evidence" value="ECO:0007669"/>
    <property type="project" value="UniProtKB-ARBA"/>
</dbReference>
<dbReference type="PANTHER" id="PTHR20981">
    <property type="entry name" value="60S RIBOSOMAL PROTEIN L21"/>
    <property type="match status" value="1"/>
</dbReference>
<proteinExistence type="predicted"/>
<reference evidence="2 3" key="1">
    <citation type="submission" date="2019-06" db="EMBL/GenBank/DDBJ databases">
        <title>Discovery of a novel chromosome fission-fusion reversal in muntjac.</title>
        <authorList>
            <person name="Mudd A.B."/>
            <person name="Bredeson J.V."/>
            <person name="Baum R."/>
            <person name="Hockemeyer D."/>
            <person name="Rokhsar D.S."/>
        </authorList>
    </citation>
    <scope>NUCLEOTIDE SEQUENCE [LARGE SCALE GENOMIC DNA]</scope>
    <source>
        <strain evidence="2">UTSW_UCB_Mm</strain>
        <tissue evidence="2">Fibroblast cell line</tissue>
    </source>
</reference>
<evidence type="ECO:0000313" key="3">
    <source>
        <dbReference type="Proteomes" id="UP000326458"/>
    </source>
</evidence>
<dbReference type="Pfam" id="PF01157">
    <property type="entry name" value="Ribosomal_L21e"/>
    <property type="match status" value="1"/>
</dbReference>